<accession>A0A8J3D8W6</accession>
<proteinExistence type="predicted"/>
<name>A0A8J3D8W6_9BACT</name>
<feature type="compositionally biased region" description="Basic and acidic residues" evidence="1">
    <location>
        <begin position="12"/>
        <end position="25"/>
    </location>
</feature>
<reference evidence="2 3" key="1">
    <citation type="journal article" date="2014" name="Int. J. Syst. Evol. Microbiol.">
        <title>Complete genome sequence of Corynebacterium casei LMG S-19264T (=DSM 44701T), isolated from a smear-ripened cheese.</title>
        <authorList>
            <consortium name="US DOE Joint Genome Institute (JGI-PGF)"/>
            <person name="Walter F."/>
            <person name="Albersmeier A."/>
            <person name="Kalinowski J."/>
            <person name="Ruckert C."/>
        </authorList>
    </citation>
    <scope>NUCLEOTIDE SEQUENCE [LARGE SCALE GENOMIC DNA]</scope>
    <source>
        <strain evidence="2 3">KCTC 12866</strain>
    </source>
</reference>
<organism evidence="2 3">
    <name type="scientific">Persicitalea jodogahamensis</name>
    <dbReference type="NCBI Taxonomy" id="402147"/>
    <lineage>
        <taxon>Bacteria</taxon>
        <taxon>Pseudomonadati</taxon>
        <taxon>Bacteroidota</taxon>
        <taxon>Cytophagia</taxon>
        <taxon>Cytophagales</taxon>
        <taxon>Spirosomataceae</taxon>
        <taxon>Persicitalea</taxon>
    </lineage>
</organism>
<evidence type="ECO:0000256" key="1">
    <source>
        <dbReference type="SAM" id="MobiDB-lite"/>
    </source>
</evidence>
<dbReference type="EMBL" id="BMXF01000002">
    <property type="protein sequence ID" value="GHB69819.1"/>
    <property type="molecule type" value="Genomic_DNA"/>
</dbReference>
<protein>
    <submittedName>
        <fullName evidence="2">Uncharacterized protein</fullName>
    </submittedName>
</protein>
<dbReference type="Proteomes" id="UP000598271">
    <property type="component" value="Unassembled WGS sequence"/>
</dbReference>
<comment type="caution">
    <text evidence="2">The sequence shown here is derived from an EMBL/GenBank/DDBJ whole genome shotgun (WGS) entry which is preliminary data.</text>
</comment>
<sequence length="186" mass="21237">MSCDQSYDNNSEESKNSELDSKVSEAEEVLSASKNSIKRDNSENRVSLPPTRTLPQTKSLPSFDQLLDIYLAIRTNSLVSRVSKLGFEMSNNLDYIQVFEDNDGNHLVVNKTSKFIALSSNYSIDKYEKDVRENGFVLVNKWSEKNIYGVGTTDEYINLDTKITLYKLQTGDSKNGERIERYYSEN</sequence>
<gene>
    <name evidence="2" type="ORF">GCM10007390_24300</name>
</gene>
<feature type="region of interest" description="Disordered" evidence="1">
    <location>
        <begin position="1"/>
        <end position="57"/>
    </location>
</feature>
<dbReference type="AlphaFoldDB" id="A0A8J3D8W6"/>
<evidence type="ECO:0000313" key="2">
    <source>
        <dbReference type="EMBL" id="GHB69819.1"/>
    </source>
</evidence>
<evidence type="ECO:0000313" key="3">
    <source>
        <dbReference type="Proteomes" id="UP000598271"/>
    </source>
</evidence>
<keyword evidence="3" id="KW-1185">Reference proteome</keyword>